<feature type="binding site" evidence="4">
    <location>
        <position position="57"/>
    </location>
    <ligand>
        <name>substrate</name>
    </ligand>
</feature>
<proteinExistence type="predicted"/>
<feature type="active site" description="Tele-phosphohistidine intermediate" evidence="3">
    <location>
        <position position="8"/>
    </location>
</feature>
<dbReference type="PROSITE" id="PS00175">
    <property type="entry name" value="PG_MUTASE"/>
    <property type="match status" value="1"/>
</dbReference>
<accession>A0A1G5S734</accession>
<organism evidence="5 6">
    <name type="scientific">Acidaminobacter hydrogenoformans DSM 2784</name>
    <dbReference type="NCBI Taxonomy" id="1120920"/>
    <lineage>
        <taxon>Bacteria</taxon>
        <taxon>Bacillati</taxon>
        <taxon>Bacillota</taxon>
        <taxon>Clostridia</taxon>
        <taxon>Peptostreptococcales</taxon>
        <taxon>Acidaminobacteraceae</taxon>
        <taxon>Acidaminobacter</taxon>
    </lineage>
</organism>
<evidence type="ECO:0000256" key="4">
    <source>
        <dbReference type="PIRSR" id="PIRSR613078-2"/>
    </source>
</evidence>
<dbReference type="SMART" id="SM00855">
    <property type="entry name" value="PGAM"/>
    <property type="match status" value="1"/>
</dbReference>
<dbReference type="PANTHER" id="PTHR48100:SF1">
    <property type="entry name" value="HISTIDINE PHOSPHATASE FAMILY PROTEIN-RELATED"/>
    <property type="match status" value="1"/>
</dbReference>
<evidence type="ECO:0000256" key="3">
    <source>
        <dbReference type="PIRSR" id="PIRSR613078-1"/>
    </source>
</evidence>
<sequence>MQIHLLRHGETEMNARGTFCGFSDPTLSEAGREQARHIAEEIRNYNYTRILVSPLKRAVETASIATGLEFEKFELHPDLREMNFGAWENLTYEEIMATGGAYAKAWEADNLNIPCLEGESMNTFHERVMKAYETLSADFKEDDRILIVSHAGVIRSFLTEWLHGSMEGYWRYKIDNCGHAIVEYIDGYAVLVQLKSPFPAPERSF</sequence>
<reference evidence="5 6" key="1">
    <citation type="submission" date="2016-10" db="EMBL/GenBank/DDBJ databases">
        <authorList>
            <person name="de Groot N.N."/>
        </authorList>
    </citation>
    <scope>NUCLEOTIDE SEQUENCE [LARGE SCALE GENOMIC DNA]</scope>
    <source>
        <strain evidence="5 6">DSM 2784</strain>
    </source>
</reference>
<evidence type="ECO:0000313" key="5">
    <source>
        <dbReference type="EMBL" id="SCZ81947.1"/>
    </source>
</evidence>
<dbReference type="OrthoDB" id="9781415at2"/>
<gene>
    <name evidence="5" type="ORF">SAMN03080599_03195</name>
</gene>
<dbReference type="Pfam" id="PF00300">
    <property type="entry name" value="His_Phos_1"/>
    <property type="match status" value="1"/>
</dbReference>
<dbReference type="EMBL" id="FMWL01000027">
    <property type="protein sequence ID" value="SCZ81947.1"/>
    <property type="molecule type" value="Genomic_DNA"/>
</dbReference>
<dbReference type="GO" id="GO:0016791">
    <property type="term" value="F:phosphatase activity"/>
    <property type="evidence" value="ECO:0007669"/>
    <property type="project" value="TreeGrafter"/>
</dbReference>
<feature type="binding site" evidence="4">
    <location>
        <begin position="7"/>
        <end position="14"/>
    </location>
    <ligand>
        <name>substrate</name>
    </ligand>
</feature>
<evidence type="ECO:0000313" key="6">
    <source>
        <dbReference type="Proteomes" id="UP000199208"/>
    </source>
</evidence>
<dbReference type="Proteomes" id="UP000199208">
    <property type="component" value="Unassembled WGS sequence"/>
</dbReference>
<dbReference type="InterPro" id="IPR001345">
    <property type="entry name" value="PG/BPGM_mutase_AS"/>
</dbReference>
<dbReference type="CDD" id="cd07067">
    <property type="entry name" value="HP_PGM_like"/>
    <property type="match status" value="1"/>
</dbReference>
<dbReference type="RefSeq" id="WP_092593260.1">
    <property type="nucleotide sequence ID" value="NZ_FMWL01000027.1"/>
</dbReference>
<dbReference type="STRING" id="1120920.SAMN03080599_03195"/>
<feature type="active site" description="Proton donor/acceptor" evidence="3">
    <location>
        <position position="81"/>
    </location>
</feature>
<dbReference type="InterPro" id="IPR029033">
    <property type="entry name" value="His_PPase_superfam"/>
</dbReference>
<keyword evidence="1" id="KW-0324">Glycolysis</keyword>
<dbReference type="InterPro" id="IPR013078">
    <property type="entry name" value="His_Pase_superF_clade-1"/>
</dbReference>
<protein>
    <submittedName>
        <fullName evidence="5">Alpha-ribazole phosphatase</fullName>
    </submittedName>
</protein>
<name>A0A1G5S734_9FIRM</name>
<dbReference type="PANTHER" id="PTHR48100">
    <property type="entry name" value="BROAD-SPECIFICITY PHOSPHATASE YOR283W-RELATED"/>
    <property type="match status" value="1"/>
</dbReference>
<dbReference type="SUPFAM" id="SSF53254">
    <property type="entry name" value="Phosphoglycerate mutase-like"/>
    <property type="match status" value="1"/>
</dbReference>
<evidence type="ECO:0000256" key="1">
    <source>
        <dbReference type="ARBA" id="ARBA00023152"/>
    </source>
</evidence>
<keyword evidence="2" id="KW-0413">Isomerase</keyword>
<dbReference type="InterPro" id="IPR050275">
    <property type="entry name" value="PGM_Phosphatase"/>
</dbReference>
<dbReference type="GO" id="GO:0005737">
    <property type="term" value="C:cytoplasm"/>
    <property type="evidence" value="ECO:0007669"/>
    <property type="project" value="TreeGrafter"/>
</dbReference>
<evidence type="ECO:0000256" key="2">
    <source>
        <dbReference type="ARBA" id="ARBA00023235"/>
    </source>
</evidence>
<dbReference type="Gene3D" id="3.40.50.1240">
    <property type="entry name" value="Phosphoglycerate mutase-like"/>
    <property type="match status" value="1"/>
</dbReference>
<dbReference type="AlphaFoldDB" id="A0A1G5S734"/>
<keyword evidence="6" id="KW-1185">Reference proteome</keyword>